<evidence type="ECO:0000313" key="2">
    <source>
        <dbReference type="EMBL" id="QRD83559.1"/>
    </source>
</evidence>
<evidence type="ECO:0000313" key="3">
    <source>
        <dbReference type="Proteomes" id="UP000596276"/>
    </source>
</evidence>
<keyword evidence="1" id="KW-0812">Transmembrane</keyword>
<reference evidence="3" key="1">
    <citation type="journal article" date="2021" name="G3 (Bethesda)">
        <title>Chromosome assembled and annotated genome sequence of Aspergillus flavus NRRL 3357.</title>
        <authorList>
            <person name="Skerker J.M."/>
            <person name="Pianalto K.M."/>
            <person name="Mondo S.J."/>
            <person name="Yang K."/>
            <person name="Arkin A.P."/>
            <person name="Keller N.P."/>
            <person name="Grigoriev I.V."/>
            <person name="Louise Glass N.L."/>
        </authorList>
    </citation>
    <scope>NUCLEOTIDE SEQUENCE [LARGE SCALE GENOMIC DNA]</scope>
    <source>
        <strain evidence="3">ATCC 200026 / FGSC A1120 / IAM 13836 / NRRL 3357 / JCM 12722 / SRRC 167</strain>
    </source>
</reference>
<keyword evidence="1" id="KW-1133">Transmembrane helix</keyword>
<organism evidence="2 3">
    <name type="scientific">Aspergillus flavus (strain ATCC 200026 / FGSC A1120 / IAM 13836 / NRRL 3357 / JCM 12722 / SRRC 167)</name>
    <dbReference type="NCBI Taxonomy" id="332952"/>
    <lineage>
        <taxon>Eukaryota</taxon>
        <taxon>Fungi</taxon>
        <taxon>Dikarya</taxon>
        <taxon>Ascomycota</taxon>
        <taxon>Pezizomycotina</taxon>
        <taxon>Eurotiomycetes</taxon>
        <taxon>Eurotiomycetidae</taxon>
        <taxon>Eurotiales</taxon>
        <taxon>Aspergillaceae</taxon>
        <taxon>Aspergillus</taxon>
        <taxon>Aspergillus subgen. Circumdati</taxon>
    </lineage>
</organism>
<accession>A0A7U2MGZ5</accession>
<keyword evidence="1" id="KW-0472">Membrane</keyword>
<protein>
    <submittedName>
        <fullName evidence="2">Uncharacterized protein</fullName>
    </submittedName>
</protein>
<sequence length="155" mass="17952">MQLIYTLIFTSPYRMIPRGVLPTLSPQRTCGERKTPYPSAVDSILRLLRIPNSWGWTCGVMLLGLTHIMVKAPRQFYRFTYHAISILCFTSIFFLSISPSPVFNSLKHFLIIYSHNCRLVSFLKLTQRYVVAFRTKHYESCDILVSKLRQLEGGD</sequence>
<gene>
    <name evidence="2" type="ORF">F9C07_1611380</name>
</gene>
<dbReference type="AlphaFoldDB" id="A0A7U2MGZ5"/>
<dbReference type="Proteomes" id="UP000596276">
    <property type="component" value="Chromosome 5"/>
</dbReference>
<proteinExistence type="predicted"/>
<dbReference type="VEuPathDB" id="FungiDB:AFLA_005287"/>
<keyword evidence="3" id="KW-1185">Reference proteome</keyword>
<dbReference type="EMBL" id="CP044621">
    <property type="protein sequence ID" value="QRD83559.1"/>
    <property type="molecule type" value="Genomic_DNA"/>
</dbReference>
<evidence type="ECO:0000256" key="1">
    <source>
        <dbReference type="SAM" id="Phobius"/>
    </source>
</evidence>
<name>A0A7U2MGZ5_ASPFN</name>
<dbReference type="VEuPathDB" id="FungiDB:F9C07_1611380"/>
<feature type="transmembrane region" description="Helical" evidence="1">
    <location>
        <begin position="79"/>
        <end position="97"/>
    </location>
</feature>